<dbReference type="PROSITE" id="PS51459">
    <property type="entry name" value="FIDO"/>
    <property type="match status" value="1"/>
</dbReference>
<dbReference type="NCBIfam" id="TIGR01550">
    <property type="entry name" value="DOC_P1"/>
    <property type="match status" value="1"/>
</dbReference>
<dbReference type="PANTHER" id="PTHR39426">
    <property type="entry name" value="HOMOLOGY TO DEATH-ON-CURING PROTEIN OF PHAGE P1"/>
    <property type="match status" value="1"/>
</dbReference>
<name>A0A4R5E4Z5_9ACTN</name>
<dbReference type="InterPro" id="IPR053737">
    <property type="entry name" value="Type_II_TA_Toxin"/>
</dbReference>
<proteinExistence type="predicted"/>
<comment type="caution">
    <text evidence="2">The sequence shown here is derived from an EMBL/GenBank/DDBJ whole genome shotgun (WGS) entry which is preliminary data.</text>
</comment>
<evidence type="ECO:0000259" key="1">
    <source>
        <dbReference type="PROSITE" id="PS51459"/>
    </source>
</evidence>
<dbReference type="InterPro" id="IPR036597">
    <property type="entry name" value="Fido-like_dom_sf"/>
</dbReference>
<dbReference type="GO" id="GO:0016301">
    <property type="term" value="F:kinase activity"/>
    <property type="evidence" value="ECO:0007669"/>
    <property type="project" value="InterPro"/>
</dbReference>
<feature type="domain" description="Fido" evidence="1">
    <location>
        <begin position="5"/>
        <end position="121"/>
    </location>
</feature>
<reference evidence="2 3" key="1">
    <citation type="submission" date="2019-03" db="EMBL/GenBank/DDBJ databases">
        <title>Draft genome sequences of novel Actinobacteria.</title>
        <authorList>
            <person name="Sahin N."/>
            <person name="Ay H."/>
            <person name="Saygin H."/>
        </authorList>
    </citation>
    <scope>NUCLEOTIDE SEQUENCE [LARGE SCALE GENOMIC DNA]</scope>
    <source>
        <strain evidence="2 3">6K102</strain>
    </source>
</reference>
<evidence type="ECO:0000313" key="2">
    <source>
        <dbReference type="EMBL" id="TDE24093.1"/>
    </source>
</evidence>
<dbReference type="InterPro" id="IPR006440">
    <property type="entry name" value="Doc"/>
</dbReference>
<evidence type="ECO:0000313" key="3">
    <source>
        <dbReference type="Proteomes" id="UP000295136"/>
    </source>
</evidence>
<dbReference type="SUPFAM" id="SSF140931">
    <property type="entry name" value="Fic-like"/>
    <property type="match status" value="1"/>
</dbReference>
<gene>
    <name evidence="2" type="ORF">E1295_45385</name>
</gene>
<dbReference type="EMBL" id="SMLD01000258">
    <property type="protein sequence ID" value="TDE24093.1"/>
    <property type="molecule type" value="Genomic_DNA"/>
</dbReference>
<organism evidence="2 3">
    <name type="scientific">Nonomuraea mesophila</name>
    <dbReference type="NCBI Taxonomy" id="2530382"/>
    <lineage>
        <taxon>Bacteria</taxon>
        <taxon>Bacillati</taxon>
        <taxon>Actinomycetota</taxon>
        <taxon>Actinomycetes</taxon>
        <taxon>Streptosporangiales</taxon>
        <taxon>Streptosporangiaceae</taxon>
        <taxon>Nonomuraea</taxon>
    </lineage>
</organism>
<keyword evidence="3" id="KW-1185">Reference proteome</keyword>
<dbReference type="AlphaFoldDB" id="A0A4R5E4Z5"/>
<dbReference type="PANTHER" id="PTHR39426:SF1">
    <property type="entry name" value="HOMOLOGY TO DEATH-ON-CURING PROTEIN OF PHAGE P1"/>
    <property type="match status" value="1"/>
</dbReference>
<sequence length="128" mass="13972">MTRYLTLEQVLELAEAELGDILAVRDLGLLDSAVHRPSSSMFGQEAYPDLFTKDGALLQSLAVNHPLIDGNKRLSWLVTDVFLRFNGVELDTDDDSAYDLVVAVASGKLTEADEIADVLRTFIPPGGH</sequence>
<dbReference type="InterPro" id="IPR003812">
    <property type="entry name" value="Fido"/>
</dbReference>
<dbReference type="Gene3D" id="1.20.120.1870">
    <property type="entry name" value="Fic/DOC protein, Fido domain"/>
    <property type="match status" value="1"/>
</dbReference>
<protein>
    <submittedName>
        <fullName evidence="2">Type II toxin-antitoxin system death-on-curing family toxin</fullName>
    </submittedName>
</protein>
<dbReference type="Proteomes" id="UP000295136">
    <property type="component" value="Unassembled WGS sequence"/>
</dbReference>
<dbReference type="RefSeq" id="WP_132641170.1">
    <property type="nucleotide sequence ID" value="NZ_SMLD01000258.1"/>
</dbReference>
<accession>A0A4R5E4Z5</accession>
<dbReference type="Pfam" id="PF02661">
    <property type="entry name" value="Fic"/>
    <property type="match status" value="1"/>
</dbReference>